<feature type="transmembrane region" description="Helical" evidence="8">
    <location>
        <begin position="57"/>
        <end position="76"/>
    </location>
</feature>
<evidence type="ECO:0000256" key="6">
    <source>
        <dbReference type="ARBA" id="ARBA00022989"/>
    </source>
</evidence>
<evidence type="ECO:0000256" key="3">
    <source>
        <dbReference type="ARBA" id="ARBA00022448"/>
    </source>
</evidence>
<keyword evidence="4 9" id="KW-0762">Sugar transport</keyword>
<dbReference type="Proteomes" id="UP000028700">
    <property type="component" value="Unassembled WGS sequence"/>
</dbReference>
<evidence type="ECO:0000256" key="5">
    <source>
        <dbReference type="ARBA" id="ARBA00022692"/>
    </source>
</evidence>
<feature type="transmembrane region" description="Helical" evidence="8">
    <location>
        <begin position="154"/>
        <end position="174"/>
    </location>
</feature>
<evidence type="ECO:0000256" key="4">
    <source>
        <dbReference type="ARBA" id="ARBA00022597"/>
    </source>
</evidence>
<keyword evidence="6 8" id="KW-1133">Transmembrane helix</keyword>
<feature type="transmembrane region" description="Helical" evidence="8">
    <location>
        <begin position="234"/>
        <end position="255"/>
    </location>
</feature>
<feature type="transmembrane region" description="Helical" evidence="8">
    <location>
        <begin position="115"/>
        <end position="133"/>
    </location>
</feature>
<dbReference type="EMBL" id="BBJM01000046">
    <property type="protein sequence ID" value="GAK48665.1"/>
    <property type="molecule type" value="Genomic_DNA"/>
</dbReference>
<feature type="transmembrane region" description="Helical" evidence="8">
    <location>
        <begin position="31"/>
        <end position="50"/>
    </location>
</feature>
<dbReference type="InterPro" id="IPR037185">
    <property type="entry name" value="EmrE-like"/>
</dbReference>
<evidence type="ECO:0000256" key="8">
    <source>
        <dbReference type="SAM" id="Phobius"/>
    </source>
</evidence>
<keyword evidence="5 8" id="KW-0812">Transmembrane</keyword>
<evidence type="ECO:0000256" key="2">
    <source>
        <dbReference type="ARBA" id="ARBA00006117"/>
    </source>
</evidence>
<dbReference type="RefSeq" id="WP_034529563.1">
    <property type="nucleotide sequence ID" value="NZ_BBAZ01000044.1"/>
</dbReference>
<comment type="similarity">
    <text evidence="2">Belongs to the GRP transporter (TC 2.A.7.5) family.</text>
</comment>
<keyword evidence="10" id="KW-1185">Reference proteome</keyword>
<gene>
    <name evidence="9" type="ORF">LOSG293_460030</name>
</gene>
<dbReference type="eggNOG" id="COG4975">
    <property type="taxonomic scope" value="Bacteria"/>
</dbReference>
<evidence type="ECO:0000256" key="7">
    <source>
        <dbReference type="ARBA" id="ARBA00023136"/>
    </source>
</evidence>
<evidence type="ECO:0000256" key="1">
    <source>
        <dbReference type="ARBA" id="ARBA00004651"/>
    </source>
</evidence>
<keyword evidence="3" id="KW-0813">Transport</keyword>
<dbReference type="PANTHER" id="PTHR16119">
    <property type="entry name" value="TRANSMEMBRANE PROTEIN 144"/>
    <property type="match status" value="1"/>
</dbReference>
<dbReference type="STRING" id="1291743.LOSG293_460030"/>
<dbReference type="GO" id="GO:0005886">
    <property type="term" value="C:plasma membrane"/>
    <property type="evidence" value="ECO:0007669"/>
    <property type="project" value="UniProtKB-SubCell"/>
</dbReference>
<reference evidence="9" key="1">
    <citation type="journal article" date="2014" name="Genome Announc.">
        <title>Draft Genome Sequence of Lactobacillus oryzae Strain SG293T.</title>
        <authorList>
            <person name="Tanizawa Y."/>
            <person name="Fujisawa T."/>
            <person name="Mochizuki T."/>
            <person name="Kaminuma E."/>
            <person name="Nakamura Y."/>
            <person name="Tohno M."/>
        </authorList>
    </citation>
    <scope>NUCLEOTIDE SEQUENCE [LARGE SCALE GENOMIC DNA]</scope>
    <source>
        <strain evidence="9">SG293</strain>
    </source>
</reference>
<sequence length="285" mass="29868">MTILIALVPALAWGSIGLISGKMGGSPSQQTLGMTMGAVVFGLFSLVMFHPTLTGKVWIAGLLSGVFWFFGQLGQFQSMKAIGISKTVPVSTGLQLAGNAFAGVILFHEWTTGSMITTGMIAVIILIAGAALTSLRDSKASPISKASSHVGAGVWALTFSTIGYVLYTVVVNYANVDAKAIVFPQALGMFLGALVYALNKEPLSKGTYKNIVTGVVWGLGNFFMFFSIPAVGLAISYSLAQMGIVISTFGSIFLLGEKKTPREMVYVTVGSLMVIAGGVILSLMK</sequence>
<name>A0A081BKU7_9LACO</name>
<evidence type="ECO:0000313" key="9">
    <source>
        <dbReference type="EMBL" id="GAK48665.1"/>
    </source>
</evidence>
<dbReference type="PANTHER" id="PTHR16119:SF17">
    <property type="entry name" value="TRANSMEMBRANE PROTEIN 144"/>
    <property type="match status" value="1"/>
</dbReference>
<organism evidence="9 10">
    <name type="scientific">Secundilactobacillus oryzae JCM 18671</name>
    <dbReference type="NCBI Taxonomy" id="1291743"/>
    <lineage>
        <taxon>Bacteria</taxon>
        <taxon>Bacillati</taxon>
        <taxon>Bacillota</taxon>
        <taxon>Bacilli</taxon>
        <taxon>Lactobacillales</taxon>
        <taxon>Lactobacillaceae</taxon>
        <taxon>Secundilactobacillus</taxon>
    </lineage>
</organism>
<dbReference type="AlphaFoldDB" id="A0A081BKU7"/>
<feature type="transmembrane region" description="Helical" evidence="8">
    <location>
        <begin position="210"/>
        <end position="228"/>
    </location>
</feature>
<feature type="transmembrane region" description="Helical" evidence="8">
    <location>
        <begin position="264"/>
        <end position="284"/>
    </location>
</feature>
<evidence type="ECO:0000313" key="10">
    <source>
        <dbReference type="Proteomes" id="UP000028700"/>
    </source>
</evidence>
<dbReference type="OrthoDB" id="1452595at2"/>
<feature type="transmembrane region" description="Helical" evidence="8">
    <location>
        <begin position="180"/>
        <end position="198"/>
    </location>
</feature>
<comment type="subcellular location">
    <subcellularLocation>
        <location evidence="1">Cell membrane</location>
        <topology evidence="1">Multi-pass membrane protein</topology>
    </subcellularLocation>
</comment>
<dbReference type="GO" id="GO:0015144">
    <property type="term" value="F:carbohydrate transmembrane transporter activity"/>
    <property type="evidence" value="ECO:0007669"/>
    <property type="project" value="InterPro"/>
</dbReference>
<dbReference type="Pfam" id="PF06800">
    <property type="entry name" value="Sugar_transport"/>
    <property type="match status" value="1"/>
</dbReference>
<comment type="caution">
    <text evidence="9">The sequence shown here is derived from an EMBL/GenBank/DDBJ whole genome shotgun (WGS) entry which is preliminary data.</text>
</comment>
<keyword evidence="7 8" id="KW-0472">Membrane</keyword>
<accession>A0A081BKU7</accession>
<proteinExistence type="inferred from homology"/>
<protein>
    <submittedName>
        <fullName evidence="9">Glucose transporter GlcU</fullName>
    </submittedName>
</protein>
<dbReference type="SUPFAM" id="SSF103481">
    <property type="entry name" value="Multidrug resistance efflux transporter EmrE"/>
    <property type="match status" value="2"/>
</dbReference>
<dbReference type="InterPro" id="IPR010651">
    <property type="entry name" value="Sugar_transport"/>
</dbReference>